<feature type="region of interest" description="Disordered" evidence="2">
    <location>
        <begin position="1"/>
        <end position="25"/>
    </location>
</feature>
<feature type="compositionally biased region" description="Basic and acidic residues" evidence="2">
    <location>
        <begin position="532"/>
        <end position="556"/>
    </location>
</feature>
<dbReference type="Pfam" id="PF00615">
    <property type="entry name" value="RGS"/>
    <property type="match status" value="1"/>
</dbReference>
<sequence length="619" mass="70496">MGVFPTHLANSEAPRRLRPGKSGSRVQSKSTVDIFTILVIQLQLSDKAPKQKYNIFAKQHYPFSFDVSKAIEEMSQLKLNVVQETVTTTISYTIKPELAFTLIKKFFSAKLLHNPEARTENHVSLDSVVQVTPKGVAIVSQVCKRLGVKRDKMPFIVYSNFNTMNLFQYDRSESNRLLYSEYVINILVTNMMANAPNVWSPSQKPPIVQNVFEHETCDFFSHPTSSNEDILPPTIDTPKVFVSPFHHKYFTNMASDSHVQYYESNTGIRLYKNRTLKAEDKEITVNYCFSGKSVVQWLMDCTALLSIPEAMEIGRLMVKYELIIPVTDDNSGADFTNHRDALYTLTENGRQICRWESLYEASDVVGSQSTDVFSQEGNFSGEGSSSAESTESCKQVSLEQILSDPGMRCLFKVHLEKECSGENVEAYIQLVDFAKSKKRTSQLWKLHNNCQSEAKRALISEAIEKHTASCYSMAFHLYSTYLSSESECDVNLDYNLRQDVRKVMQIRGDWDVPDSVSEYLKTPTYEKILDWETKDDQGKDEKTKEGENIAEQEAKPPGDVLEEETDGSPANLTIRLDDIYTVFAKVAHSIYKLMETDSYPRFIRSEEYMYALGIKTHKA</sequence>
<dbReference type="SUPFAM" id="SSF46785">
    <property type="entry name" value="Winged helix' DNA-binding domain"/>
    <property type="match status" value="1"/>
</dbReference>
<feature type="domain" description="RGS" evidence="3">
    <location>
        <begin position="397"/>
        <end position="612"/>
    </location>
</feature>
<dbReference type="InterPro" id="IPR036305">
    <property type="entry name" value="RGS_sf"/>
</dbReference>
<dbReference type="Gene3D" id="1.10.10.10">
    <property type="entry name" value="Winged helix-like DNA-binding domain superfamily/Winged helix DNA-binding domain"/>
    <property type="match status" value="1"/>
</dbReference>
<dbReference type="InterPro" id="IPR044926">
    <property type="entry name" value="RGS_subdomain_2"/>
</dbReference>
<dbReference type="CDD" id="cd04450">
    <property type="entry name" value="DEP_RGS7-like"/>
    <property type="match status" value="1"/>
</dbReference>
<dbReference type="KEGG" id="clus:A9F13_03g00726"/>
<dbReference type="Proteomes" id="UP000195602">
    <property type="component" value="Unassembled WGS sequence"/>
</dbReference>
<dbReference type="InterPro" id="IPR058855">
    <property type="entry name" value="RGS1/SST2-like_Fungal-DR"/>
</dbReference>
<dbReference type="InterPro" id="IPR036390">
    <property type="entry name" value="WH_DNA-bd_sf"/>
</dbReference>
<dbReference type="Gene3D" id="1.10.167.10">
    <property type="entry name" value="Regulator of G-protein Signalling 4, domain 2"/>
    <property type="match status" value="1"/>
</dbReference>
<name>A0AA91T314_CLALS</name>
<dbReference type="PANTHER" id="PTHR10845:SF192">
    <property type="entry name" value="DOUBLE HIT, ISOFORM B"/>
    <property type="match status" value="1"/>
</dbReference>
<dbReference type="InterPro" id="IPR016137">
    <property type="entry name" value="RGS"/>
</dbReference>
<comment type="caution">
    <text evidence="5">The sequence shown here is derived from an EMBL/GenBank/DDBJ whole genome shotgun (WGS) entry which is preliminary data.</text>
</comment>
<organism evidence="5 6">
    <name type="scientific">Clavispora lusitaniae</name>
    <name type="common">Candida lusitaniae</name>
    <dbReference type="NCBI Taxonomy" id="36911"/>
    <lineage>
        <taxon>Eukaryota</taxon>
        <taxon>Fungi</taxon>
        <taxon>Dikarya</taxon>
        <taxon>Ascomycota</taxon>
        <taxon>Saccharomycotina</taxon>
        <taxon>Pichiomycetes</taxon>
        <taxon>Metschnikowiaceae</taxon>
        <taxon>Clavispora</taxon>
    </lineage>
</organism>
<dbReference type="SUPFAM" id="SSF48097">
    <property type="entry name" value="Regulator of G-protein signaling, RGS"/>
    <property type="match status" value="1"/>
</dbReference>
<protein>
    <submittedName>
        <fullName evidence="5">GTPase-activating protein</fullName>
    </submittedName>
</protein>
<evidence type="ECO:0000259" key="4">
    <source>
        <dbReference type="PROSITE" id="PS50186"/>
    </source>
</evidence>
<dbReference type="Pfam" id="PF25889">
    <property type="entry name" value="WHD_Fungal_DR"/>
    <property type="match status" value="1"/>
</dbReference>
<reference evidence="5 6" key="1">
    <citation type="submission" date="2017-04" db="EMBL/GenBank/DDBJ databases">
        <title>Draft genome of the yeast Clavispora lusitaniae type strain CBS 6936.</title>
        <authorList>
            <person name="Durrens P."/>
            <person name="Klopp C."/>
            <person name="Biteau N."/>
            <person name="Fitton-Ouhabi V."/>
            <person name="Dementhon K."/>
            <person name="Accoceberry I."/>
            <person name="Sherman D.J."/>
            <person name="Noel T."/>
        </authorList>
    </citation>
    <scope>NUCLEOTIDE SEQUENCE [LARGE SCALE GENOMIC DNA]</scope>
    <source>
        <strain evidence="5 6">CBS 6936</strain>
    </source>
</reference>
<accession>A0AA91T314</accession>
<dbReference type="InterPro" id="IPR000591">
    <property type="entry name" value="DEP_dom"/>
</dbReference>
<dbReference type="PANTHER" id="PTHR10845">
    <property type="entry name" value="REGULATOR OF G PROTEIN SIGNALING"/>
    <property type="match status" value="1"/>
</dbReference>
<gene>
    <name evidence="5" type="ORF">A9F13_03g00726</name>
</gene>
<dbReference type="SMART" id="SM00049">
    <property type="entry name" value="DEP"/>
    <property type="match status" value="1"/>
</dbReference>
<dbReference type="GO" id="GO:0035556">
    <property type="term" value="P:intracellular signal transduction"/>
    <property type="evidence" value="ECO:0007669"/>
    <property type="project" value="InterPro"/>
</dbReference>
<feature type="region of interest" description="Disordered" evidence="2">
    <location>
        <begin position="532"/>
        <end position="566"/>
    </location>
</feature>
<dbReference type="EMBL" id="LYUB02000003">
    <property type="protein sequence ID" value="OVF09948.1"/>
    <property type="molecule type" value="Genomic_DNA"/>
</dbReference>
<keyword evidence="1" id="KW-0734">Signal transduction inhibitor</keyword>
<dbReference type="PROSITE" id="PS50186">
    <property type="entry name" value="DEP"/>
    <property type="match status" value="1"/>
</dbReference>
<dbReference type="PROSITE" id="PS50132">
    <property type="entry name" value="RGS"/>
    <property type="match status" value="1"/>
</dbReference>
<dbReference type="Pfam" id="PF00610">
    <property type="entry name" value="DEP"/>
    <property type="match status" value="1"/>
</dbReference>
<dbReference type="SMART" id="SM00315">
    <property type="entry name" value="RGS"/>
    <property type="match status" value="1"/>
</dbReference>
<dbReference type="AlphaFoldDB" id="A0AA91T314"/>
<evidence type="ECO:0000256" key="2">
    <source>
        <dbReference type="SAM" id="MobiDB-lite"/>
    </source>
</evidence>
<proteinExistence type="predicted"/>
<dbReference type="GO" id="GO:0009968">
    <property type="term" value="P:negative regulation of signal transduction"/>
    <property type="evidence" value="ECO:0007669"/>
    <property type="project" value="UniProtKB-KW"/>
</dbReference>
<evidence type="ECO:0000256" key="1">
    <source>
        <dbReference type="ARBA" id="ARBA00022700"/>
    </source>
</evidence>
<evidence type="ECO:0000313" key="5">
    <source>
        <dbReference type="EMBL" id="OVF09948.1"/>
    </source>
</evidence>
<evidence type="ECO:0000259" key="3">
    <source>
        <dbReference type="PROSITE" id="PS50132"/>
    </source>
</evidence>
<evidence type="ECO:0000313" key="6">
    <source>
        <dbReference type="Proteomes" id="UP000195602"/>
    </source>
</evidence>
<feature type="domain" description="DEP" evidence="4">
    <location>
        <begin position="264"/>
        <end position="347"/>
    </location>
</feature>
<dbReference type="InterPro" id="IPR036388">
    <property type="entry name" value="WH-like_DNA-bd_sf"/>
</dbReference>